<dbReference type="Proteomes" id="UP000670092">
    <property type="component" value="Unassembled WGS sequence"/>
</dbReference>
<protein>
    <submittedName>
        <fullName evidence="2">Uncharacterized protein</fullName>
    </submittedName>
</protein>
<evidence type="ECO:0000313" key="3">
    <source>
        <dbReference type="Proteomes" id="UP000670092"/>
    </source>
</evidence>
<accession>A0A8H7Z2A0</accession>
<proteinExistence type="predicted"/>
<name>A0A8H7Z2A0_AJECA</name>
<feature type="compositionally biased region" description="Basic and acidic residues" evidence="1">
    <location>
        <begin position="54"/>
        <end position="75"/>
    </location>
</feature>
<comment type="caution">
    <text evidence="2">The sequence shown here is derived from an EMBL/GenBank/DDBJ whole genome shotgun (WGS) entry which is preliminary data.</text>
</comment>
<reference evidence="2 3" key="1">
    <citation type="submission" date="2021-01" db="EMBL/GenBank/DDBJ databases">
        <title>Chromosome-level genome assembly of a human fungal pathogen reveals clustering of transcriptionally co-regulated genes.</title>
        <authorList>
            <person name="Voorhies M."/>
            <person name="Cohen S."/>
            <person name="Shea T.P."/>
            <person name="Petrus S."/>
            <person name="Munoz J.F."/>
            <person name="Poplawski S."/>
            <person name="Goldman W.E."/>
            <person name="Michael T."/>
            <person name="Cuomo C.A."/>
            <person name="Sil A."/>
            <person name="Beyhan S."/>
        </authorList>
    </citation>
    <scope>NUCLEOTIDE SEQUENCE [LARGE SCALE GENOMIC DNA]</scope>
    <source>
        <strain evidence="2 3">G184AR</strain>
    </source>
</reference>
<gene>
    <name evidence="2" type="ORF">I7I52_00127</name>
</gene>
<sequence length="101" mass="11129">MPKVPLCIGAVWPRFIHDVQRPLCPDSVRCQLNKPAHMMHGATYGLAPSSMQQEKGKIKEDQSGEKRDGSKQACIKREHGPALVPVAVAVSSRPRFIPLDC</sequence>
<evidence type="ECO:0000256" key="1">
    <source>
        <dbReference type="SAM" id="MobiDB-lite"/>
    </source>
</evidence>
<evidence type="ECO:0000313" key="2">
    <source>
        <dbReference type="EMBL" id="KAG5302467.1"/>
    </source>
</evidence>
<dbReference type="AlphaFoldDB" id="A0A8H7Z2A0"/>
<feature type="region of interest" description="Disordered" evidence="1">
    <location>
        <begin position="41"/>
        <end position="75"/>
    </location>
</feature>
<dbReference type="EMBL" id="JAEVHI010000001">
    <property type="protein sequence ID" value="KAG5302467.1"/>
    <property type="molecule type" value="Genomic_DNA"/>
</dbReference>
<dbReference type="VEuPathDB" id="FungiDB:I7I52_00127"/>
<organism evidence="2 3">
    <name type="scientific">Ajellomyces capsulatus</name>
    <name type="common">Darling's disease fungus</name>
    <name type="synonym">Histoplasma capsulatum</name>
    <dbReference type="NCBI Taxonomy" id="5037"/>
    <lineage>
        <taxon>Eukaryota</taxon>
        <taxon>Fungi</taxon>
        <taxon>Dikarya</taxon>
        <taxon>Ascomycota</taxon>
        <taxon>Pezizomycotina</taxon>
        <taxon>Eurotiomycetes</taxon>
        <taxon>Eurotiomycetidae</taxon>
        <taxon>Onygenales</taxon>
        <taxon>Ajellomycetaceae</taxon>
        <taxon>Histoplasma</taxon>
    </lineage>
</organism>